<feature type="compositionally biased region" description="Low complexity" evidence="1">
    <location>
        <begin position="149"/>
        <end position="158"/>
    </location>
</feature>
<feature type="region of interest" description="Disordered" evidence="1">
    <location>
        <begin position="458"/>
        <end position="521"/>
    </location>
</feature>
<sequence>MTTYSHATSQTQENSSNISFSIAPPPATYTTTSFQHSSSVRRKHLSDIGRGDRYIVDILGALRDSEQSSSGTVSQSESVTSTLSMMYGRTTDALQDQSRVTQQKRVTSICVSTLTPTFASVSLQQNQTNTFTPFVTPSSCTPSEQEAPTTASSTSTSTHPLDLPAPDPAQHPTLDQTADMQRVGRSDSISSRSDSISSVEKSDSPTSDDMSILSRESSSHSLNSSLLSAPSPKKERRSSRLLGKFMPKFLHSSHGHSSSSSSSTSSSQSTGVESHLGNPTDTKSGSTTDDIYNKSVLPPLSDTTSSPLLVLPDSVIGMDHDWLVMKSDMGTINSATSIKAATPATPVLLDAAPTTITIESPATPAQIASSYSSYSSHNSFHSFKIEDYSEQSTESFKEAQERRPSSHLKVKDEVEEVREYAIEDEQSNEADYSSYSPYTIDEDDDDFFRNSVLRKKTRPHSMMPSISIGSSYSSSRRTPSLSTSFTSSSQASSTVPSPTTSLPLSTLSPTPVSYGIDEKRSRLSDAVKEWRRSASASLGSTYSMTYSGFSN</sequence>
<name>A0A9P6MWG2_9FUNG</name>
<feature type="compositionally biased region" description="Low complexity" evidence="1">
    <location>
        <begin position="211"/>
        <end position="231"/>
    </location>
</feature>
<reference evidence="2" key="1">
    <citation type="journal article" date="2020" name="Fungal Divers.">
        <title>Resolving the Mortierellaceae phylogeny through synthesis of multi-gene phylogenetics and phylogenomics.</title>
        <authorList>
            <person name="Vandepol N."/>
            <person name="Liber J."/>
            <person name="Desiro A."/>
            <person name="Na H."/>
            <person name="Kennedy M."/>
            <person name="Barry K."/>
            <person name="Grigoriev I.V."/>
            <person name="Miller A.N."/>
            <person name="O'Donnell K."/>
            <person name="Stajich J.E."/>
            <person name="Bonito G."/>
        </authorList>
    </citation>
    <scope>NUCLEOTIDE SEQUENCE</scope>
    <source>
        <strain evidence="2">NRRL 2769</strain>
    </source>
</reference>
<feature type="compositionally biased region" description="Low complexity" evidence="1">
    <location>
        <begin position="460"/>
        <end position="513"/>
    </location>
</feature>
<dbReference type="EMBL" id="JAAAID010000641">
    <property type="protein sequence ID" value="KAG0015298.1"/>
    <property type="molecule type" value="Genomic_DNA"/>
</dbReference>
<feature type="compositionally biased region" description="Basic and acidic residues" evidence="1">
    <location>
        <begin position="395"/>
        <end position="414"/>
    </location>
</feature>
<evidence type="ECO:0000313" key="3">
    <source>
        <dbReference type="Proteomes" id="UP000703661"/>
    </source>
</evidence>
<protein>
    <submittedName>
        <fullName evidence="2">Uncharacterized protein</fullName>
    </submittedName>
</protein>
<feature type="compositionally biased region" description="Polar residues" evidence="1">
    <location>
        <begin position="1"/>
        <end position="20"/>
    </location>
</feature>
<comment type="caution">
    <text evidence="2">The sequence shown here is derived from an EMBL/GenBank/DDBJ whole genome shotgun (WGS) entry which is preliminary data.</text>
</comment>
<gene>
    <name evidence="2" type="ORF">BGZ80_009937</name>
</gene>
<proteinExistence type="predicted"/>
<feature type="region of interest" description="Disordered" evidence="1">
    <location>
        <begin position="134"/>
        <end position="290"/>
    </location>
</feature>
<dbReference type="AlphaFoldDB" id="A0A9P6MWG2"/>
<accession>A0A9P6MWG2</accession>
<feature type="region of interest" description="Disordered" evidence="1">
    <location>
        <begin position="1"/>
        <end position="23"/>
    </location>
</feature>
<feature type="region of interest" description="Disordered" evidence="1">
    <location>
        <begin position="391"/>
        <end position="414"/>
    </location>
</feature>
<feature type="compositionally biased region" description="Polar residues" evidence="1">
    <location>
        <begin position="277"/>
        <end position="290"/>
    </location>
</feature>
<feature type="compositionally biased region" description="Low complexity" evidence="1">
    <location>
        <begin position="186"/>
        <end position="198"/>
    </location>
</feature>
<dbReference type="Proteomes" id="UP000703661">
    <property type="component" value="Unassembled WGS sequence"/>
</dbReference>
<feature type="compositionally biased region" description="Low complexity" evidence="1">
    <location>
        <begin position="255"/>
        <end position="271"/>
    </location>
</feature>
<keyword evidence="3" id="KW-1185">Reference proteome</keyword>
<evidence type="ECO:0000313" key="2">
    <source>
        <dbReference type="EMBL" id="KAG0015298.1"/>
    </source>
</evidence>
<organism evidence="2 3">
    <name type="scientific">Entomortierella chlamydospora</name>
    <dbReference type="NCBI Taxonomy" id="101097"/>
    <lineage>
        <taxon>Eukaryota</taxon>
        <taxon>Fungi</taxon>
        <taxon>Fungi incertae sedis</taxon>
        <taxon>Mucoromycota</taxon>
        <taxon>Mortierellomycotina</taxon>
        <taxon>Mortierellomycetes</taxon>
        <taxon>Mortierellales</taxon>
        <taxon>Mortierellaceae</taxon>
        <taxon>Entomortierella</taxon>
    </lineage>
</organism>
<dbReference type="OrthoDB" id="2442564at2759"/>
<evidence type="ECO:0000256" key="1">
    <source>
        <dbReference type="SAM" id="MobiDB-lite"/>
    </source>
</evidence>
<feature type="compositionally biased region" description="Polar residues" evidence="1">
    <location>
        <begin position="134"/>
        <end position="148"/>
    </location>
</feature>